<dbReference type="InterPro" id="IPR029056">
    <property type="entry name" value="Ribokinase-like"/>
</dbReference>
<reference evidence="8" key="1">
    <citation type="submission" date="2016-03" db="EMBL/GenBank/DDBJ databases">
        <title>Complete genome sequence of the type strain Actinoalloteichus hymeniacidonis DSM 45092.</title>
        <authorList>
            <person name="Schaffert L."/>
            <person name="Albersmeier A."/>
            <person name="Winkler A."/>
            <person name="Kalinowski J."/>
            <person name="Zotchev S."/>
            <person name="Ruckert C."/>
        </authorList>
    </citation>
    <scope>NUCLEOTIDE SEQUENCE [LARGE SCALE GENOMIC DNA]</scope>
    <source>
        <strain evidence="8">HPA177(T) (DSM 45092(T))</strain>
    </source>
</reference>
<dbReference type="InterPro" id="IPR011611">
    <property type="entry name" value="PfkB_dom"/>
</dbReference>
<evidence type="ECO:0000259" key="6">
    <source>
        <dbReference type="Pfam" id="PF00294"/>
    </source>
</evidence>
<accession>A0AAC9HUZ1</accession>
<dbReference type="PANTHER" id="PTHR43085">
    <property type="entry name" value="HEXOKINASE FAMILY MEMBER"/>
    <property type="match status" value="1"/>
</dbReference>
<comment type="similarity">
    <text evidence="1">Belongs to the carbohydrate kinase PfkB family.</text>
</comment>
<evidence type="ECO:0000256" key="1">
    <source>
        <dbReference type="ARBA" id="ARBA00010688"/>
    </source>
</evidence>
<keyword evidence="5" id="KW-0067">ATP-binding</keyword>
<protein>
    <submittedName>
        <fullName evidence="7">Sugar kinase, ribokinase</fullName>
        <ecNumber evidence="7">2.7.1.4</ecNumber>
    </submittedName>
</protein>
<dbReference type="AlphaFoldDB" id="A0AAC9HUZ1"/>
<gene>
    <name evidence="7" type="ORF">TL08_25110</name>
</gene>
<keyword evidence="8" id="KW-1185">Reference proteome</keyword>
<dbReference type="SUPFAM" id="SSF53613">
    <property type="entry name" value="Ribokinase-like"/>
    <property type="match status" value="1"/>
</dbReference>
<dbReference type="Proteomes" id="UP000095210">
    <property type="component" value="Chromosome"/>
</dbReference>
<evidence type="ECO:0000256" key="3">
    <source>
        <dbReference type="ARBA" id="ARBA00022741"/>
    </source>
</evidence>
<name>A0AAC9HUZ1_9PSEU</name>
<dbReference type="Pfam" id="PF00294">
    <property type="entry name" value="PfkB"/>
    <property type="match status" value="1"/>
</dbReference>
<dbReference type="RefSeq" id="WP_069854121.1">
    <property type="nucleotide sequence ID" value="NZ_CP014859.1"/>
</dbReference>
<evidence type="ECO:0000256" key="2">
    <source>
        <dbReference type="ARBA" id="ARBA00022679"/>
    </source>
</evidence>
<proteinExistence type="inferred from homology"/>
<dbReference type="CDD" id="cd01167">
    <property type="entry name" value="bac_FRK"/>
    <property type="match status" value="1"/>
</dbReference>
<dbReference type="InterPro" id="IPR050306">
    <property type="entry name" value="PfkB_Carbo_kinase"/>
</dbReference>
<keyword evidence="2 7" id="KW-0808">Transferase</keyword>
<organism evidence="7 8">
    <name type="scientific">Actinoalloteichus hymeniacidonis</name>
    <dbReference type="NCBI Taxonomy" id="340345"/>
    <lineage>
        <taxon>Bacteria</taxon>
        <taxon>Bacillati</taxon>
        <taxon>Actinomycetota</taxon>
        <taxon>Actinomycetes</taxon>
        <taxon>Pseudonocardiales</taxon>
        <taxon>Pseudonocardiaceae</taxon>
        <taxon>Actinoalloteichus</taxon>
    </lineage>
</organism>
<dbReference type="PANTHER" id="PTHR43085:SF1">
    <property type="entry name" value="PSEUDOURIDINE KINASE-RELATED"/>
    <property type="match status" value="1"/>
</dbReference>
<dbReference type="InterPro" id="IPR002173">
    <property type="entry name" value="Carboh/pur_kinase_PfkB_CS"/>
</dbReference>
<dbReference type="GO" id="GO:0008865">
    <property type="term" value="F:fructokinase activity"/>
    <property type="evidence" value="ECO:0007669"/>
    <property type="project" value="UniProtKB-EC"/>
</dbReference>
<dbReference type="PROSITE" id="PS00584">
    <property type="entry name" value="PFKB_KINASES_2"/>
    <property type="match status" value="1"/>
</dbReference>
<dbReference type="GO" id="GO:0005524">
    <property type="term" value="F:ATP binding"/>
    <property type="evidence" value="ECO:0007669"/>
    <property type="project" value="UniProtKB-KW"/>
</dbReference>
<dbReference type="EMBL" id="CP014859">
    <property type="protein sequence ID" value="AOS65800.1"/>
    <property type="molecule type" value="Genomic_DNA"/>
</dbReference>
<dbReference type="KEGG" id="ahm:TL08_25110"/>
<dbReference type="Gene3D" id="3.40.1190.20">
    <property type="match status" value="1"/>
</dbReference>
<evidence type="ECO:0000313" key="7">
    <source>
        <dbReference type="EMBL" id="AOS65800.1"/>
    </source>
</evidence>
<keyword evidence="3" id="KW-0547">Nucleotide-binding</keyword>
<dbReference type="EC" id="2.7.1.4" evidence="7"/>
<keyword evidence="4 7" id="KW-0418">Kinase</keyword>
<feature type="domain" description="Carbohydrate kinase PfkB" evidence="6">
    <location>
        <begin position="28"/>
        <end position="323"/>
    </location>
</feature>
<evidence type="ECO:0000256" key="4">
    <source>
        <dbReference type="ARBA" id="ARBA00022777"/>
    </source>
</evidence>
<evidence type="ECO:0000313" key="8">
    <source>
        <dbReference type="Proteomes" id="UP000095210"/>
    </source>
</evidence>
<sequence length="329" mass="33989">MILVGGEALVDLVPELPSADGLAPLSPRLGGGPYNAAIAASRLGVPTAFLSRVSTDAFGRALLARLAESEVDTSLVQRGPEPTSLAVVDVGADGSAQYSFYMAETADRLVDEPASLPVGLSAVCLGTLGLVLEPGASRYEALLRRVSDQGVVTMLDPNIRAQLIADPDAYRARFRSWLSSVDVLKLSDDDAAWLAEVEAVADEAAEAATESPIAGVDPRVLAEVRRWQQAGPTVVILTRGSAGLVAVLSDGRSVEVPGVAVEVVDTIGAGDTVSGAVLAWLHEHSALSAAGLRALTEQQWAECLSFAASASAVTCSRPGAEPPWAAELS</sequence>
<evidence type="ECO:0000256" key="5">
    <source>
        <dbReference type="ARBA" id="ARBA00022840"/>
    </source>
</evidence>